<reference evidence="2" key="1">
    <citation type="submission" date="2022-03" db="EMBL/GenBank/DDBJ databases">
        <authorList>
            <person name="Martin C."/>
        </authorList>
    </citation>
    <scope>NUCLEOTIDE SEQUENCE</scope>
</reference>
<accession>A0A8S4PHE6</accession>
<evidence type="ECO:0000313" key="3">
    <source>
        <dbReference type="Proteomes" id="UP000749559"/>
    </source>
</evidence>
<evidence type="ECO:0000313" key="2">
    <source>
        <dbReference type="EMBL" id="CAH1792425.1"/>
    </source>
</evidence>
<dbReference type="EMBL" id="CAIIXF020000008">
    <property type="protein sequence ID" value="CAH1792425.1"/>
    <property type="molecule type" value="Genomic_DNA"/>
</dbReference>
<proteinExistence type="predicted"/>
<evidence type="ECO:0000256" key="1">
    <source>
        <dbReference type="SAM" id="MobiDB-lite"/>
    </source>
</evidence>
<sequence>MSTPSVLLLGHSLVKRVEVPSDSFSEETLKKCPPSLDLNENQCFLTYEGVLGGDFKKLNESAIWKSMNNFDVVVAQIAGNEIDNFAMSEERITEVFQETIDMIHRIWRRVAKVVLFKLFYRRMSLAHSLRIRSLEQQVSYNNNVDRVNRRLAQVLDHLTGTYLWRTKGQVMNGLDMLGEDGTHFNKDGHYKYWRSLRGAVHGLPSKWSWACLRCLPFVGKPQNPGMAQGQQKKPWDGARSAAKPWDSARSATKSIKPRSGTESTSKPSDGTGSPTKPCDDTGSAPKPWRGTGYHAKSWYGPGKSRSGTTTKARHGPGVSTKARYGQGFNPNPGMGQYSIKGYKTRKWLDKKINPMGQWPGQDQGQGFMQNLGMGQGNVPVQNWLVEVVLFIFEVVFTKESRTPLVSLNCNVSGDLHLVPHANGVLWRNFKLQHDEADAYDSFIMQDFPRAGNVEQLP</sequence>
<protein>
    <submittedName>
        <fullName evidence="2">Uncharacterized protein</fullName>
    </submittedName>
</protein>
<feature type="compositionally biased region" description="Polar residues" evidence="1">
    <location>
        <begin position="260"/>
        <end position="274"/>
    </location>
</feature>
<keyword evidence="3" id="KW-1185">Reference proteome</keyword>
<dbReference type="OrthoDB" id="6109323at2759"/>
<dbReference type="Proteomes" id="UP000749559">
    <property type="component" value="Unassembled WGS sequence"/>
</dbReference>
<dbReference type="InterPro" id="IPR036514">
    <property type="entry name" value="SGNH_hydro_sf"/>
</dbReference>
<feature type="region of interest" description="Disordered" evidence="1">
    <location>
        <begin position="222"/>
        <end position="330"/>
    </location>
</feature>
<dbReference type="SUPFAM" id="SSF52266">
    <property type="entry name" value="SGNH hydrolase"/>
    <property type="match status" value="1"/>
</dbReference>
<dbReference type="AlphaFoldDB" id="A0A8S4PHE6"/>
<organism evidence="2 3">
    <name type="scientific">Owenia fusiformis</name>
    <name type="common">Polychaete worm</name>
    <dbReference type="NCBI Taxonomy" id="6347"/>
    <lineage>
        <taxon>Eukaryota</taxon>
        <taxon>Metazoa</taxon>
        <taxon>Spiralia</taxon>
        <taxon>Lophotrochozoa</taxon>
        <taxon>Annelida</taxon>
        <taxon>Polychaeta</taxon>
        <taxon>Sedentaria</taxon>
        <taxon>Canalipalpata</taxon>
        <taxon>Sabellida</taxon>
        <taxon>Oweniida</taxon>
        <taxon>Oweniidae</taxon>
        <taxon>Owenia</taxon>
    </lineage>
</organism>
<gene>
    <name evidence="2" type="ORF">OFUS_LOCUS17387</name>
</gene>
<name>A0A8S4PHE6_OWEFU</name>
<comment type="caution">
    <text evidence="2">The sequence shown here is derived from an EMBL/GenBank/DDBJ whole genome shotgun (WGS) entry which is preliminary data.</text>
</comment>
<dbReference type="Gene3D" id="3.40.50.1110">
    <property type="entry name" value="SGNH hydrolase"/>
    <property type="match status" value="1"/>
</dbReference>